<dbReference type="PANTHER" id="PTHR40088">
    <property type="entry name" value="PECTATE LYASE (EUROFUNG)"/>
    <property type="match status" value="1"/>
</dbReference>
<keyword evidence="2" id="KW-0964">Secreted</keyword>
<dbReference type="GO" id="GO:0005576">
    <property type="term" value="C:extracellular region"/>
    <property type="evidence" value="ECO:0007669"/>
    <property type="project" value="UniProtKB-SubCell"/>
</dbReference>
<dbReference type="PANTHER" id="PTHR40088:SF2">
    <property type="entry name" value="SECRETED SUGAR HYDROLASE"/>
    <property type="match status" value="1"/>
</dbReference>
<keyword evidence="3 4" id="KW-0732">Signal</keyword>
<evidence type="ECO:0000259" key="5">
    <source>
        <dbReference type="Pfam" id="PF13229"/>
    </source>
</evidence>
<dbReference type="InterPro" id="IPR039448">
    <property type="entry name" value="Beta_helix"/>
</dbReference>
<dbReference type="SMART" id="SM00710">
    <property type="entry name" value="PbH1"/>
    <property type="match status" value="7"/>
</dbReference>
<keyword evidence="7" id="KW-1185">Reference proteome</keyword>
<gene>
    <name evidence="6" type="ORF">JIN87_04515</name>
</gene>
<protein>
    <submittedName>
        <fullName evidence="6">Right-handed parallel beta-helix repeat-containing protein</fullName>
    </submittedName>
</protein>
<feature type="domain" description="Right handed beta helix" evidence="5">
    <location>
        <begin position="247"/>
        <end position="402"/>
    </location>
</feature>
<dbReference type="InterPro" id="IPR012334">
    <property type="entry name" value="Pectin_lyas_fold"/>
</dbReference>
<evidence type="ECO:0000256" key="1">
    <source>
        <dbReference type="ARBA" id="ARBA00004613"/>
    </source>
</evidence>
<proteinExistence type="predicted"/>
<dbReference type="EMBL" id="JAENIL010000006">
    <property type="protein sequence ID" value="MBK1876118.1"/>
    <property type="molecule type" value="Genomic_DNA"/>
</dbReference>
<evidence type="ECO:0000256" key="2">
    <source>
        <dbReference type="ARBA" id="ARBA00022525"/>
    </source>
</evidence>
<dbReference type="InterPro" id="IPR052052">
    <property type="entry name" value="Polysaccharide_Lyase_9"/>
</dbReference>
<evidence type="ECO:0000256" key="3">
    <source>
        <dbReference type="ARBA" id="ARBA00022729"/>
    </source>
</evidence>
<evidence type="ECO:0000313" key="7">
    <source>
        <dbReference type="Proteomes" id="UP000617628"/>
    </source>
</evidence>
<feature type="signal peptide" evidence="4">
    <location>
        <begin position="1"/>
        <end position="20"/>
    </location>
</feature>
<dbReference type="SUPFAM" id="SSF51126">
    <property type="entry name" value="Pectin lyase-like"/>
    <property type="match status" value="1"/>
</dbReference>
<evidence type="ECO:0000256" key="4">
    <source>
        <dbReference type="SAM" id="SignalP"/>
    </source>
</evidence>
<organism evidence="6 7">
    <name type="scientific">Pelagicoccus mobilis</name>
    <dbReference type="NCBI Taxonomy" id="415221"/>
    <lineage>
        <taxon>Bacteria</taxon>
        <taxon>Pseudomonadati</taxon>
        <taxon>Verrucomicrobiota</taxon>
        <taxon>Opitutia</taxon>
        <taxon>Puniceicoccales</taxon>
        <taxon>Pelagicoccaceae</taxon>
        <taxon>Pelagicoccus</taxon>
    </lineage>
</organism>
<dbReference type="AlphaFoldDB" id="A0A934RTG2"/>
<dbReference type="InterPro" id="IPR011050">
    <property type="entry name" value="Pectin_lyase_fold/virulence"/>
</dbReference>
<comment type="subcellular location">
    <subcellularLocation>
        <location evidence="1">Secreted</location>
    </subcellularLocation>
</comment>
<dbReference type="Gene3D" id="2.160.20.10">
    <property type="entry name" value="Single-stranded right-handed beta-helix, Pectin lyase-like"/>
    <property type="match status" value="2"/>
</dbReference>
<comment type="caution">
    <text evidence="6">The sequence shown here is derived from an EMBL/GenBank/DDBJ whole genome shotgun (WGS) entry which is preliminary data.</text>
</comment>
<feature type="chain" id="PRO_5037829271" evidence="4">
    <location>
        <begin position="21"/>
        <end position="643"/>
    </location>
</feature>
<dbReference type="GO" id="GO:0016837">
    <property type="term" value="F:carbon-oxygen lyase activity, acting on polysaccharides"/>
    <property type="evidence" value="ECO:0007669"/>
    <property type="project" value="TreeGrafter"/>
</dbReference>
<accession>A0A934RTG2</accession>
<dbReference type="Pfam" id="PF13229">
    <property type="entry name" value="Beta_helix"/>
    <property type="match status" value="1"/>
</dbReference>
<evidence type="ECO:0000313" key="6">
    <source>
        <dbReference type="EMBL" id="MBK1876118.1"/>
    </source>
</evidence>
<reference evidence="6" key="1">
    <citation type="submission" date="2021-01" db="EMBL/GenBank/DDBJ databases">
        <title>Modified the classification status of verrucomicrobia.</title>
        <authorList>
            <person name="Feng X."/>
        </authorList>
    </citation>
    <scope>NUCLEOTIDE SEQUENCE</scope>
    <source>
        <strain evidence="6">KCTC 13126</strain>
    </source>
</reference>
<dbReference type="InterPro" id="IPR006626">
    <property type="entry name" value="PbH1"/>
</dbReference>
<sequence>MRFFSFLFLWSSLVATLSLFGDGRVWVVAAGDPAANDEGSGTIEEPFRTISRAALLAQPGDTVRVFGGVYRERVAPARGGTAERRIVYEAAKGERVVVTGADVWRPQWRVEPGQPGLVSAILEDDRLGYFEQFSEPYLRREGRSLGQVAVRGALLDEMPSRQTMESRRGTWWIDRSEMRLYMHLPVGVDIAQDPFIELTVRDRLFAPHRRGLGYITVRGFVFDRAANQFPLRFWFPREVGNNHPQTGAIGTRSGHHWIIEHNVVRHAASIGIDIGNEGGWDTEGDQPTPEYLGRHLIQGNHIHDCGSTGIMGLGSHETRIIGNVIERINLMGNTAFEWGGIKVHDFVNGEIRGNLVRDSDCAGIWLDNGFAGARVTQNLILNNEEMGIFVELGFGPVLIDHNIVGFSRGAGIYTHDASGVTIAHNLLHANSHYGVYSHVISARKFKGADGSRRPVECSNNVVQNNLFIDNFGGTISMPPEAPRSSNNRSDYNLFLTGTRGWWENEEFLDFRLNTNSGHATAALPEGVDVLSFSLESWNESTGWDLNSRIERIKSKSPPSFLKGAGPEPAAQLAARALRFDMLEPELLGEVLGPRVEGTDYDYLGLPLDPERVSPGPWRELAVEILPLPLWPRPYTGLENDLIR</sequence>
<name>A0A934RTG2_9BACT</name>
<dbReference type="RefSeq" id="WP_200354335.1">
    <property type="nucleotide sequence ID" value="NZ_JAENIL010000006.1"/>
</dbReference>
<dbReference type="Proteomes" id="UP000617628">
    <property type="component" value="Unassembled WGS sequence"/>
</dbReference>